<dbReference type="AlphaFoldDB" id="A0A8X6HTF7"/>
<protein>
    <submittedName>
        <fullName evidence="1">Uncharacterized protein</fullName>
    </submittedName>
</protein>
<evidence type="ECO:0000313" key="2">
    <source>
        <dbReference type="Proteomes" id="UP000887116"/>
    </source>
</evidence>
<dbReference type="EMBL" id="BMAO01009202">
    <property type="protein sequence ID" value="GFR29283.1"/>
    <property type="molecule type" value="Genomic_DNA"/>
</dbReference>
<gene>
    <name evidence="1" type="ORF">TNCT_7691</name>
</gene>
<evidence type="ECO:0000313" key="1">
    <source>
        <dbReference type="EMBL" id="GFR29283.1"/>
    </source>
</evidence>
<accession>A0A8X6HTF7</accession>
<keyword evidence="2" id="KW-1185">Reference proteome</keyword>
<sequence>MSGKFFMPSSARIRFLRERSTCWASGSRLATDTDTTRKIARADKAERIAPERRLHARLDCSRKVELEFGVGWRKVCWRSSPTSWQCLGDESMSFRDPKTLLRTGPESDRWN</sequence>
<organism evidence="1 2">
    <name type="scientific">Trichonephila clavata</name>
    <name type="common">Joro spider</name>
    <name type="synonym">Nephila clavata</name>
    <dbReference type="NCBI Taxonomy" id="2740835"/>
    <lineage>
        <taxon>Eukaryota</taxon>
        <taxon>Metazoa</taxon>
        <taxon>Ecdysozoa</taxon>
        <taxon>Arthropoda</taxon>
        <taxon>Chelicerata</taxon>
        <taxon>Arachnida</taxon>
        <taxon>Araneae</taxon>
        <taxon>Araneomorphae</taxon>
        <taxon>Entelegynae</taxon>
        <taxon>Araneoidea</taxon>
        <taxon>Nephilidae</taxon>
        <taxon>Trichonephila</taxon>
    </lineage>
</organism>
<proteinExistence type="predicted"/>
<reference evidence="1" key="1">
    <citation type="submission" date="2020-07" db="EMBL/GenBank/DDBJ databases">
        <title>Multicomponent nature underlies the extraordinary mechanical properties of spider dragline silk.</title>
        <authorList>
            <person name="Kono N."/>
            <person name="Nakamura H."/>
            <person name="Mori M."/>
            <person name="Yoshida Y."/>
            <person name="Ohtoshi R."/>
            <person name="Malay A.D."/>
            <person name="Moran D.A.P."/>
            <person name="Tomita M."/>
            <person name="Numata K."/>
            <person name="Arakawa K."/>
        </authorList>
    </citation>
    <scope>NUCLEOTIDE SEQUENCE</scope>
</reference>
<name>A0A8X6HTF7_TRICU</name>
<dbReference type="Proteomes" id="UP000887116">
    <property type="component" value="Unassembled WGS sequence"/>
</dbReference>
<comment type="caution">
    <text evidence="1">The sequence shown here is derived from an EMBL/GenBank/DDBJ whole genome shotgun (WGS) entry which is preliminary data.</text>
</comment>